<dbReference type="Pfam" id="PF04551">
    <property type="entry name" value="GcpE"/>
    <property type="match status" value="1"/>
</dbReference>
<organism evidence="10 11">
    <name type="scientific">Peptococcus simiae</name>
    <dbReference type="NCBI Taxonomy" id="1643805"/>
    <lineage>
        <taxon>Bacteria</taxon>
        <taxon>Bacillati</taxon>
        <taxon>Bacillota</taxon>
        <taxon>Clostridia</taxon>
        <taxon>Eubacteriales</taxon>
        <taxon>Peptococcaceae</taxon>
        <taxon>Peptococcus</taxon>
    </lineage>
</organism>
<comment type="pathway">
    <text evidence="7">Isoprenoid biosynthesis; isopentenyl diphosphate biosynthesis via DXP pathway; isopentenyl diphosphate from 1-deoxy-D-xylulose 5-phosphate: step 5/6.</text>
</comment>
<dbReference type="PANTHER" id="PTHR30454:SF0">
    <property type="entry name" value="4-HYDROXY-3-METHYLBUT-2-EN-1-YL DIPHOSPHATE SYNTHASE (FERREDOXIN), CHLOROPLASTIC"/>
    <property type="match status" value="1"/>
</dbReference>
<dbReference type="InterPro" id="IPR011005">
    <property type="entry name" value="Dihydropteroate_synth-like_sf"/>
</dbReference>
<protein>
    <recommendedName>
        <fullName evidence="7">4-hydroxy-3-methylbut-2-en-1-yl diphosphate synthase (flavodoxin)</fullName>
        <ecNumber evidence="7">1.17.7.3</ecNumber>
    </recommendedName>
    <alternativeName>
        <fullName evidence="7">1-hydroxy-2-methyl-2-(E)-butenyl 4-diphosphate synthase</fullName>
    </alternativeName>
</protein>
<dbReference type="SUPFAM" id="SSF51717">
    <property type="entry name" value="Dihydropteroate synthetase-like"/>
    <property type="match status" value="1"/>
</dbReference>
<evidence type="ECO:0000256" key="4">
    <source>
        <dbReference type="ARBA" id="ARBA00023004"/>
    </source>
</evidence>
<dbReference type="InterPro" id="IPR004588">
    <property type="entry name" value="IspG_bac-typ"/>
</dbReference>
<dbReference type="Gene3D" id="3.20.20.20">
    <property type="entry name" value="Dihydropteroate synthase-like"/>
    <property type="match status" value="1"/>
</dbReference>
<dbReference type="EMBL" id="JBJUVG010000011">
    <property type="protein sequence ID" value="MFM9414187.1"/>
    <property type="molecule type" value="Genomic_DNA"/>
</dbReference>
<comment type="cofactor">
    <cofactor evidence="7">
        <name>[4Fe-4S] cluster</name>
        <dbReference type="ChEBI" id="CHEBI:49883"/>
    </cofactor>
    <text evidence="7">Binds 1 [4Fe-4S] cluster.</text>
</comment>
<keyword evidence="11" id="KW-1185">Reference proteome</keyword>
<feature type="binding site" evidence="7">
    <location>
        <position position="269"/>
    </location>
    <ligand>
        <name>[4Fe-4S] cluster</name>
        <dbReference type="ChEBI" id="CHEBI:49883"/>
    </ligand>
</feature>
<dbReference type="InterPro" id="IPR016425">
    <property type="entry name" value="IspG_bac"/>
</dbReference>
<proteinExistence type="inferred from homology"/>
<feature type="binding site" evidence="7">
    <location>
        <position position="301"/>
    </location>
    <ligand>
        <name>[4Fe-4S] cluster</name>
        <dbReference type="ChEBI" id="CHEBI:49883"/>
    </ligand>
</feature>
<keyword evidence="5 7" id="KW-0411">Iron-sulfur</keyword>
<evidence type="ECO:0000256" key="6">
    <source>
        <dbReference type="ARBA" id="ARBA00023229"/>
    </source>
</evidence>
<feature type="domain" description="IspG TIM-barrel" evidence="8">
    <location>
        <begin position="8"/>
        <end position="248"/>
    </location>
</feature>
<comment type="catalytic activity">
    <reaction evidence="7">
        <text>(2E)-4-hydroxy-3-methylbut-2-enyl diphosphate + oxidized [flavodoxin] + H2O + 2 H(+) = 2-C-methyl-D-erythritol 2,4-cyclic diphosphate + reduced [flavodoxin]</text>
        <dbReference type="Rhea" id="RHEA:43604"/>
        <dbReference type="Rhea" id="RHEA-COMP:10622"/>
        <dbReference type="Rhea" id="RHEA-COMP:10623"/>
        <dbReference type="ChEBI" id="CHEBI:15377"/>
        <dbReference type="ChEBI" id="CHEBI:15378"/>
        <dbReference type="ChEBI" id="CHEBI:57618"/>
        <dbReference type="ChEBI" id="CHEBI:58210"/>
        <dbReference type="ChEBI" id="CHEBI:58483"/>
        <dbReference type="ChEBI" id="CHEBI:128753"/>
        <dbReference type="EC" id="1.17.7.3"/>
    </reaction>
</comment>
<dbReference type="SUPFAM" id="SSF56014">
    <property type="entry name" value="Nitrite and sulphite reductase 4Fe-4S domain-like"/>
    <property type="match status" value="1"/>
</dbReference>
<feature type="domain" description="IspG C-terminal" evidence="9">
    <location>
        <begin position="262"/>
        <end position="349"/>
    </location>
</feature>
<evidence type="ECO:0000256" key="1">
    <source>
        <dbReference type="ARBA" id="ARBA00022485"/>
    </source>
</evidence>
<dbReference type="Gene3D" id="3.30.413.10">
    <property type="entry name" value="Sulfite Reductase Hemoprotein, domain 1"/>
    <property type="match status" value="1"/>
</dbReference>
<evidence type="ECO:0000313" key="11">
    <source>
        <dbReference type="Proteomes" id="UP001631949"/>
    </source>
</evidence>
<dbReference type="InterPro" id="IPR045854">
    <property type="entry name" value="NO2/SO3_Rdtase_4Fe4S_sf"/>
</dbReference>
<reference evidence="10 11" key="1">
    <citation type="journal article" date="2016" name="Int. J. Syst. Evol. Microbiol.">
        <title>Peptococcus simiae sp. nov., isolated from rhesus macaque faeces and emended description of the genus Peptococcus.</title>
        <authorList>
            <person name="Shkoporov A.N."/>
            <person name="Efimov B.A."/>
            <person name="Kondova I."/>
            <person name="Ouwerling B."/>
            <person name="Chaplin A.V."/>
            <person name="Shcherbakova V.A."/>
            <person name="Langermans J.A.M."/>
        </authorList>
    </citation>
    <scope>NUCLEOTIDE SEQUENCE [LARGE SCALE GENOMIC DNA]</scope>
    <source>
        <strain evidence="10 11">M108</strain>
    </source>
</reference>
<dbReference type="GO" id="GO:0046429">
    <property type="term" value="F:4-hydroxy-3-methylbut-2-en-1-yl diphosphate synthase activity (ferredoxin)"/>
    <property type="evidence" value="ECO:0007669"/>
    <property type="project" value="UniProtKB-EC"/>
</dbReference>
<dbReference type="Pfam" id="PF26540">
    <property type="entry name" value="GcpE_C"/>
    <property type="match status" value="1"/>
</dbReference>
<dbReference type="PANTHER" id="PTHR30454">
    <property type="entry name" value="4-HYDROXY-3-METHYLBUT-2-EN-1-YL DIPHOSPHATE SYNTHASE"/>
    <property type="match status" value="1"/>
</dbReference>
<gene>
    <name evidence="7 10" type="primary">ispG</name>
    <name evidence="10" type="synonym">gcpE</name>
    <name evidence="10" type="ORF">ACKQTC_07380</name>
</gene>
<comment type="caution">
    <text evidence="10">The sequence shown here is derived from an EMBL/GenBank/DDBJ whole genome shotgun (WGS) entry which is preliminary data.</text>
</comment>
<evidence type="ECO:0000259" key="9">
    <source>
        <dbReference type="Pfam" id="PF26540"/>
    </source>
</evidence>
<comment type="similarity">
    <text evidence="7">Belongs to the IspG family.</text>
</comment>
<sequence>MLGMRHKTRSFYVRDLGFGGDHPIVVQSMTNTDTHDLAATLAQIRALDQAGAQLVRLAVPDKAAIPFLEKLLDQSPVPLVADIHFDYRLALAAIACGVDGVRINPGNIGGLDRFRQVIKACLEKDTPMRIGVNSGSVEKKLLEKYGGPTPEAMVESLCQHVRVCEEAGYGKLVLSVKASSVPEMVRANRLAAQELDYPLHLGVTEAGGVRMGTIKSAVGIGALLVDGIGDTLRVSLSGDPLNELPVAYDILKASGRLKQGVNIIACPTCGRTQIDLVPLLEAVEERTRHIQRPLNIAVMGCAVNGPGEAREADIGIAGGKGMGLIFRKGEIVARASEDQLLASFDQHLQQLLMEDSES</sequence>
<dbReference type="EC" id="1.17.7.3" evidence="7"/>
<evidence type="ECO:0000256" key="5">
    <source>
        <dbReference type="ARBA" id="ARBA00023014"/>
    </source>
</evidence>
<dbReference type="NCBIfam" id="TIGR00612">
    <property type="entry name" value="ispG_gcpE"/>
    <property type="match status" value="1"/>
</dbReference>
<evidence type="ECO:0000256" key="7">
    <source>
        <dbReference type="HAMAP-Rule" id="MF_00159"/>
    </source>
</evidence>
<dbReference type="RefSeq" id="WP_408977801.1">
    <property type="nucleotide sequence ID" value="NZ_JBJUVG010000011.1"/>
</dbReference>
<dbReference type="NCBIfam" id="NF001540">
    <property type="entry name" value="PRK00366.1"/>
    <property type="match status" value="1"/>
</dbReference>
<keyword evidence="1 7" id="KW-0004">4Fe-4S</keyword>
<dbReference type="HAMAP" id="MF_00159">
    <property type="entry name" value="IspG"/>
    <property type="match status" value="1"/>
</dbReference>
<evidence type="ECO:0000259" key="8">
    <source>
        <dbReference type="Pfam" id="PF04551"/>
    </source>
</evidence>
<keyword evidence="6 7" id="KW-0414">Isoprene biosynthesis</keyword>
<keyword evidence="4 7" id="KW-0408">Iron</keyword>
<keyword evidence="2 7" id="KW-0479">Metal-binding</keyword>
<dbReference type="PIRSF" id="PIRSF004640">
    <property type="entry name" value="IspG"/>
    <property type="match status" value="1"/>
</dbReference>
<dbReference type="InterPro" id="IPR058579">
    <property type="entry name" value="IspG_C"/>
</dbReference>
<keyword evidence="3 7" id="KW-0560">Oxidoreductase</keyword>
<dbReference type="InterPro" id="IPR058578">
    <property type="entry name" value="IspG_TIM"/>
</dbReference>
<evidence type="ECO:0000256" key="3">
    <source>
        <dbReference type="ARBA" id="ARBA00023002"/>
    </source>
</evidence>
<name>A0ABW9H1B8_9FIRM</name>
<feature type="binding site" evidence="7">
    <location>
        <position position="308"/>
    </location>
    <ligand>
        <name>[4Fe-4S] cluster</name>
        <dbReference type="ChEBI" id="CHEBI:49883"/>
    </ligand>
</feature>
<evidence type="ECO:0000256" key="2">
    <source>
        <dbReference type="ARBA" id="ARBA00022723"/>
    </source>
</evidence>
<evidence type="ECO:0000313" key="10">
    <source>
        <dbReference type="EMBL" id="MFM9414187.1"/>
    </source>
</evidence>
<accession>A0ABW9H1B8</accession>
<dbReference type="Proteomes" id="UP001631949">
    <property type="component" value="Unassembled WGS sequence"/>
</dbReference>
<feature type="binding site" evidence="7">
    <location>
        <position position="266"/>
    </location>
    <ligand>
        <name>[4Fe-4S] cluster</name>
        <dbReference type="ChEBI" id="CHEBI:49883"/>
    </ligand>
</feature>
<comment type="function">
    <text evidence="7">Converts 2C-methyl-D-erythritol 2,4-cyclodiphosphate (ME-2,4cPP) into 1-hydroxy-2-methyl-2-(E)-butenyl 4-diphosphate.</text>
</comment>